<dbReference type="Proteomes" id="UP001497444">
    <property type="component" value="Chromosome 5"/>
</dbReference>
<dbReference type="InterPro" id="IPR056900">
    <property type="entry name" value="COB_C"/>
</dbReference>
<dbReference type="PANTHER" id="PTHR31052:SF3">
    <property type="entry name" value="COBRA-LIKE PROTEIN 7"/>
    <property type="match status" value="1"/>
</dbReference>
<sequence>MEFKAAEAVVFLLLPVLVLLFSVNVQSTNAQGPPVRPSPAERLSSPGAAGEVPPKKPLYPPPPPRVFPPVQAPASVHTHHVAAPAPSPSRFLSPVPSPGPAPAPAPLYPPCEGVDLLYQLSNVEKIYPYLNASQAELQPYSFEATATITNMGFSEVKNWAMGIRFQHDEILVSAPGTVLADGTPLPAEVGNGTIIMGFPAATLKNAIETAGNLNLIQAVVQLTGTEFGVKPPSYPMPLNINVTNDGYNCSIAKLYGNSTMHTCCLEQNSNITVNSDNEYLPSETGNLTITYDVTQAYEGNYWALVTISNDSPITRLDHWNLTWDWQEGEFINVMQGAQTTEADTEVCLNGQAAVTYASSININSVECCSASPIILDLPSNQFNSSNGHVQYCCRNGTILPATIDPSQSKSAFTMNVYKLPPNTATIHLVPPANWRIWDGLYKCGQPRLITPSVFPDPSGIVHSSSALKTWQVTCNISTTPQTPKCCVSFSGYYNESIIPCPTCACGCPKNPQPVCNPTSPALLLPYSALTLAPVNRTNQIVAWAGLQHESVPNPLPCQDYCGVSINWHIVSDYTNGWSARMTLFDWSNQTYANWFAAIELDKAFPGFQQAYSFNATTIPDLNNTILVEGLPGLNYLVAAQNFSAGKLQSVLSFTKVPTPGIEVSLGDGFPSKVWFNGEECSLPDIYPTGGAWHSAPMAFGALMLALAVSTLVPLRIL</sequence>
<feature type="compositionally biased region" description="Pro residues" evidence="7">
    <location>
        <begin position="55"/>
        <end position="64"/>
    </location>
</feature>
<name>A0ABP0X427_9BRYO</name>
<evidence type="ECO:0000256" key="8">
    <source>
        <dbReference type="SAM" id="SignalP"/>
    </source>
</evidence>
<organism evidence="10 11">
    <name type="scientific">Sphagnum jensenii</name>
    <dbReference type="NCBI Taxonomy" id="128206"/>
    <lineage>
        <taxon>Eukaryota</taxon>
        <taxon>Viridiplantae</taxon>
        <taxon>Streptophyta</taxon>
        <taxon>Embryophyta</taxon>
        <taxon>Bryophyta</taxon>
        <taxon>Sphagnophytina</taxon>
        <taxon>Sphagnopsida</taxon>
        <taxon>Sphagnales</taxon>
        <taxon>Sphagnaceae</taxon>
        <taxon>Sphagnum</taxon>
    </lineage>
</organism>
<comment type="subcellular location">
    <subcellularLocation>
        <location evidence="1">Cell membrane</location>
    </subcellularLocation>
</comment>
<accession>A0ABP0X427</accession>
<keyword evidence="5" id="KW-0472">Membrane</keyword>
<evidence type="ECO:0000259" key="9">
    <source>
        <dbReference type="Pfam" id="PF25079"/>
    </source>
</evidence>
<evidence type="ECO:0000256" key="5">
    <source>
        <dbReference type="ARBA" id="ARBA00023136"/>
    </source>
</evidence>
<comment type="similarity">
    <text evidence="2">Belongs to the COBRA family.</text>
</comment>
<dbReference type="InterPro" id="IPR006918">
    <property type="entry name" value="COBRA_pln"/>
</dbReference>
<evidence type="ECO:0000256" key="2">
    <source>
        <dbReference type="ARBA" id="ARBA00005507"/>
    </source>
</evidence>
<dbReference type="Pfam" id="PF04833">
    <property type="entry name" value="COBRA"/>
    <property type="match status" value="1"/>
</dbReference>
<evidence type="ECO:0000313" key="10">
    <source>
        <dbReference type="EMBL" id="CAK9272741.1"/>
    </source>
</evidence>
<feature type="region of interest" description="Disordered" evidence="7">
    <location>
        <begin position="28"/>
        <end position="64"/>
    </location>
</feature>
<feature type="region of interest" description="Disordered" evidence="7">
    <location>
        <begin position="77"/>
        <end position="99"/>
    </location>
</feature>
<evidence type="ECO:0000256" key="4">
    <source>
        <dbReference type="ARBA" id="ARBA00022729"/>
    </source>
</evidence>
<dbReference type="Pfam" id="PF25079">
    <property type="entry name" value="COB_C"/>
    <property type="match status" value="1"/>
</dbReference>
<dbReference type="PANTHER" id="PTHR31052">
    <property type="entry name" value="COBRA-LIKE PROTEIN 7"/>
    <property type="match status" value="1"/>
</dbReference>
<evidence type="ECO:0000256" key="1">
    <source>
        <dbReference type="ARBA" id="ARBA00004236"/>
    </source>
</evidence>
<keyword evidence="6" id="KW-0325">Glycoprotein</keyword>
<evidence type="ECO:0000256" key="7">
    <source>
        <dbReference type="SAM" id="MobiDB-lite"/>
    </source>
</evidence>
<feature type="domain" description="COBRA C-terminal" evidence="9">
    <location>
        <begin position="484"/>
        <end position="687"/>
    </location>
</feature>
<gene>
    <name evidence="10" type="ORF">CSSPJE1EN1_LOCUS18219</name>
</gene>
<keyword evidence="4 8" id="KW-0732">Signal</keyword>
<evidence type="ECO:0000256" key="6">
    <source>
        <dbReference type="ARBA" id="ARBA00023180"/>
    </source>
</evidence>
<proteinExistence type="inferred from homology"/>
<feature type="chain" id="PRO_5047437313" description="COBRA C-terminal domain-containing protein" evidence="8">
    <location>
        <begin position="31"/>
        <end position="717"/>
    </location>
</feature>
<reference evidence="10" key="1">
    <citation type="submission" date="2024-02" db="EMBL/GenBank/DDBJ databases">
        <authorList>
            <consortium name="ELIXIR-Norway"/>
            <consortium name="Elixir Norway"/>
        </authorList>
    </citation>
    <scope>NUCLEOTIDE SEQUENCE</scope>
</reference>
<evidence type="ECO:0000313" key="11">
    <source>
        <dbReference type="Proteomes" id="UP001497444"/>
    </source>
</evidence>
<protein>
    <recommendedName>
        <fullName evidence="9">COBRA C-terminal domain-containing protein</fullName>
    </recommendedName>
</protein>
<dbReference type="EMBL" id="OZ020100">
    <property type="protein sequence ID" value="CAK9272741.1"/>
    <property type="molecule type" value="Genomic_DNA"/>
</dbReference>
<evidence type="ECO:0000256" key="3">
    <source>
        <dbReference type="ARBA" id="ARBA00022475"/>
    </source>
</evidence>
<keyword evidence="11" id="KW-1185">Reference proteome</keyword>
<feature type="signal peptide" evidence="8">
    <location>
        <begin position="1"/>
        <end position="30"/>
    </location>
</feature>
<keyword evidence="3" id="KW-1003">Cell membrane</keyword>